<keyword evidence="2" id="KW-0963">Cytoplasm</keyword>
<dbReference type="InParanoid" id="Q025J5"/>
<evidence type="ECO:0000259" key="9">
    <source>
        <dbReference type="SMART" id="SM00359"/>
    </source>
</evidence>
<protein>
    <submittedName>
        <fullName evidence="10">SAM-dependent methyltransferase</fullName>
    </submittedName>
</protein>
<dbReference type="KEGG" id="sus:Acid_2335"/>
<evidence type="ECO:0000256" key="3">
    <source>
        <dbReference type="ARBA" id="ARBA00022552"/>
    </source>
</evidence>
<dbReference type="SUPFAM" id="SSF88697">
    <property type="entry name" value="PUA domain-like"/>
    <property type="match status" value="1"/>
</dbReference>
<dbReference type="HOGENOM" id="CLU_014042_0_0_0"/>
<dbReference type="InterPro" id="IPR036974">
    <property type="entry name" value="PUA_sf"/>
</dbReference>
<evidence type="ECO:0000256" key="5">
    <source>
        <dbReference type="ARBA" id="ARBA00022679"/>
    </source>
</evidence>
<dbReference type="Gene3D" id="2.30.130.10">
    <property type="entry name" value="PUA domain"/>
    <property type="match status" value="1"/>
</dbReference>
<evidence type="ECO:0000256" key="4">
    <source>
        <dbReference type="ARBA" id="ARBA00022603"/>
    </source>
</evidence>
<gene>
    <name evidence="10" type="ordered locus">Acid_2335</name>
</gene>
<evidence type="ECO:0000256" key="1">
    <source>
        <dbReference type="ARBA" id="ARBA00004496"/>
    </source>
</evidence>
<dbReference type="GO" id="GO:0008168">
    <property type="term" value="F:methyltransferase activity"/>
    <property type="evidence" value="ECO:0007669"/>
    <property type="project" value="UniProtKB-KW"/>
</dbReference>
<organism evidence="10">
    <name type="scientific">Solibacter usitatus (strain Ellin6076)</name>
    <dbReference type="NCBI Taxonomy" id="234267"/>
    <lineage>
        <taxon>Bacteria</taxon>
        <taxon>Pseudomonadati</taxon>
        <taxon>Acidobacteriota</taxon>
        <taxon>Terriglobia</taxon>
        <taxon>Bryobacterales</taxon>
        <taxon>Solibacteraceae</taxon>
        <taxon>Candidatus Solibacter</taxon>
    </lineage>
</organism>
<dbReference type="Gene3D" id="3.40.50.150">
    <property type="entry name" value="Vaccinia Virus protein VP39"/>
    <property type="match status" value="1"/>
</dbReference>
<dbReference type="CDD" id="cd11572">
    <property type="entry name" value="RlmI_M_like"/>
    <property type="match status" value="1"/>
</dbReference>
<dbReference type="SMART" id="SM00359">
    <property type="entry name" value="PUA"/>
    <property type="match status" value="1"/>
</dbReference>
<dbReference type="GO" id="GO:0005737">
    <property type="term" value="C:cytoplasm"/>
    <property type="evidence" value="ECO:0007669"/>
    <property type="project" value="UniProtKB-SubCell"/>
</dbReference>
<dbReference type="AlphaFoldDB" id="Q025J5"/>
<dbReference type="Gene3D" id="3.30.750.80">
    <property type="entry name" value="RNA methyltransferase domain (HRMD) like"/>
    <property type="match status" value="1"/>
</dbReference>
<keyword evidence="7" id="KW-0694">RNA-binding</keyword>
<dbReference type="PANTHER" id="PTHR42873">
    <property type="entry name" value="RIBOSOMAL RNA LARGE SUBUNIT METHYLTRANSFERASE"/>
    <property type="match status" value="1"/>
</dbReference>
<dbReference type="EMBL" id="CP000473">
    <property type="protein sequence ID" value="ABJ83324.1"/>
    <property type="molecule type" value="Genomic_DNA"/>
</dbReference>
<dbReference type="InterPro" id="IPR029063">
    <property type="entry name" value="SAM-dependent_MTases_sf"/>
</dbReference>
<keyword evidence="4 10" id="KW-0489">Methyltransferase</keyword>
<evidence type="ECO:0000256" key="8">
    <source>
        <dbReference type="ARBA" id="ARBA00038091"/>
    </source>
</evidence>
<dbReference type="GO" id="GO:0003723">
    <property type="term" value="F:RNA binding"/>
    <property type="evidence" value="ECO:0007669"/>
    <property type="project" value="UniProtKB-KW"/>
</dbReference>
<evidence type="ECO:0000256" key="2">
    <source>
        <dbReference type="ARBA" id="ARBA00022490"/>
    </source>
</evidence>
<dbReference type="CDD" id="cd21153">
    <property type="entry name" value="PUA_RlmI"/>
    <property type="match status" value="1"/>
</dbReference>
<sequence length="387" mass="42428">MNEVRVNRKAAGRVAGGHPWIFASDIDDRDGAQGGHAVKVADQRGHPLGTAHYSSASQITLRMLSRQIEEIGRDFYLHRLRAAEQHRRTVVHDSDAYRVVHGEADLLPALVVDRYGDYLVMQTLDQGMDAAKAEIASCLEEIFRPKGIVARNDVSVRTKEELPLESGIVAGDVPESVTVRMNGLTLRADLLHGQKTGIFLDQRQNYRAAAQYARGGRALDCFTSTGGFALHLAPKCEHVEAVDSSGPALEAARANSTANGIDNIDWNEADVFDLLSGYANARRQFSMVVLDPPAFAKNKRSLDPAISAYKEINLRAMRLLQPGGILVTCSCSHHLSEASLLELVAGAGLDTHRTLRVLERRSQSQDHPILLTVPETLYLKCLILEVV</sequence>
<dbReference type="GO" id="GO:0032259">
    <property type="term" value="P:methylation"/>
    <property type="evidence" value="ECO:0007669"/>
    <property type="project" value="UniProtKB-KW"/>
</dbReference>
<dbReference type="FunCoup" id="Q025J5">
    <property type="interactions" value="393"/>
</dbReference>
<proteinExistence type="inferred from homology"/>
<reference evidence="10" key="1">
    <citation type="submission" date="2006-10" db="EMBL/GenBank/DDBJ databases">
        <title>Complete sequence of Solibacter usitatus Ellin6076.</title>
        <authorList>
            <consortium name="US DOE Joint Genome Institute"/>
            <person name="Copeland A."/>
            <person name="Lucas S."/>
            <person name="Lapidus A."/>
            <person name="Barry K."/>
            <person name="Detter J.C."/>
            <person name="Glavina del Rio T."/>
            <person name="Hammon N."/>
            <person name="Israni S."/>
            <person name="Dalin E."/>
            <person name="Tice H."/>
            <person name="Pitluck S."/>
            <person name="Thompson L.S."/>
            <person name="Brettin T."/>
            <person name="Bruce D."/>
            <person name="Han C."/>
            <person name="Tapia R."/>
            <person name="Gilna P."/>
            <person name="Schmutz J."/>
            <person name="Larimer F."/>
            <person name="Land M."/>
            <person name="Hauser L."/>
            <person name="Kyrpides N."/>
            <person name="Mikhailova N."/>
            <person name="Janssen P.H."/>
            <person name="Kuske C.R."/>
            <person name="Richardson P."/>
        </authorList>
    </citation>
    <scope>NUCLEOTIDE SEQUENCE</scope>
    <source>
        <strain evidence="10">Ellin6076</strain>
    </source>
</reference>
<dbReference type="STRING" id="234267.Acid_2335"/>
<feature type="domain" description="PUA" evidence="9">
    <location>
        <begin position="2"/>
        <end position="84"/>
    </location>
</feature>
<comment type="similarity">
    <text evidence="8">Belongs to the methyltransferase superfamily. RlmI family.</text>
</comment>
<dbReference type="Pfam" id="PF10672">
    <property type="entry name" value="Methyltrans_SAM"/>
    <property type="match status" value="1"/>
</dbReference>
<dbReference type="CDD" id="cd02440">
    <property type="entry name" value="AdoMet_MTases"/>
    <property type="match status" value="1"/>
</dbReference>
<evidence type="ECO:0000313" key="10">
    <source>
        <dbReference type="EMBL" id="ABJ83324.1"/>
    </source>
</evidence>
<dbReference type="Pfam" id="PF17785">
    <property type="entry name" value="PUA_3"/>
    <property type="match status" value="1"/>
</dbReference>
<dbReference type="InterPro" id="IPR002478">
    <property type="entry name" value="PUA"/>
</dbReference>
<evidence type="ECO:0000256" key="6">
    <source>
        <dbReference type="ARBA" id="ARBA00022691"/>
    </source>
</evidence>
<comment type="subcellular location">
    <subcellularLocation>
        <location evidence="1">Cytoplasm</location>
    </subcellularLocation>
</comment>
<dbReference type="PANTHER" id="PTHR42873:SF1">
    <property type="entry name" value="S-ADENOSYLMETHIONINE-DEPENDENT METHYLTRANSFERASE DOMAIN-CONTAINING PROTEIN"/>
    <property type="match status" value="1"/>
</dbReference>
<dbReference type="InterPro" id="IPR019614">
    <property type="entry name" value="SAM-dep_methyl-trfase"/>
</dbReference>
<keyword evidence="6" id="KW-0949">S-adenosyl-L-methionine</keyword>
<dbReference type="SUPFAM" id="SSF53335">
    <property type="entry name" value="S-adenosyl-L-methionine-dependent methyltransferases"/>
    <property type="match status" value="1"/>
</dbReference>
<evidence type="ECO:0000256" key="7">
    <source>
        <dbReference type="ARBA" id="ARBA00022884"/>
    </source>
</evidence>
<name>Q025J5_SOLUE</name>
<keyword evidence="3" id="KW-0698">rRNA processing</keyword>
<dbReference type="GO" id="GO:0006364">
    <property type="term" value="P:rRNA processing"/>
    <property type="evidence" value="ECO:0007669"/>
    <property type="project" value="UniProtKB-KW"/>
</dbReference>
<dbReference type="eggNOG" id="COG1092">
    <property type="taxonomic scope" value="Bacteria"/>
</dbReference>
<accession>Q025J5</accession>
<dbReference type="InterPro" id="IPR041532">
    <property type="entry name" value="RlmI-like_PUA"/>
</dbReference>
<keyword evidence="5 10" id="KW-0808">Transferase</keyword>
<dbReference type="InterPro" id="IPR015947">
    <property type="entry name" value="PUA-like_sf"/>
</dbReference>
<dbReference type="OrthoDB" id="9805492at2"/>